<dbReference type="CDD" id="cd07017">
    <property type="entry name" value="S14_ClpP_2"/>
    <property type="match status" value="1"/>
</dbReference>
<proteinExistence type="inferred from homology"/>
<keyword evidence="5" id="KW-0720">Serine protease</keyword>
<dbReference type="InterPro" id="IPR023562">
    <property type="entry name" value="ClpP/TepA"/>
</dbReference>
<dbReference type="GO" id="GO:0009368">
    <property type="term" value="C:endopeptidase Clp complex"/>
    <property type="evidence" value="ECO:0007669"/>
    <property type="project" value="TreeGrafter"/>
</dbReference>
<dbReference type="InterPro" id="IPR001907">
    <property type="entry name" value="ClpP"/>
</dbReference>
<evidence type="ECO:0000313" key="13">
    <source>
        <dbReference type="Proteomes" id="UP001153076"/>
    </source>
</evidence>
<feature type="active site" evidence="7">
    <location>
        <position position="142"/>
    </location>
</feature>
<reference evidence="10" key="1">
    <citation type="submission" date="2022-04" db="EMBL/GenBank/DDBJ databases">
        <title>Carnegiea gigantea Genome sequencing and assembly v2.</title>
        <authorList>
            <person name="Copetti D."/>
            <person name="Sanderson M.J."/>
            <person name="Burquez A."/>
            <person name="Wojciechowski M.F."/>
        </authorList>
    </citation>
    <scope>NUCLEOTIDE SEQUENCE</scope>
    <source>
        <strain evidence="10">SGP5-SGP5p</strain>
        <tissue evidence="10">Aerial part</tissue>
    </source>
</reference>
<dbReference type="AlphaFoldDB" id="A0A9Q1GI66"/>
<feature type="transmembrane region" description="Helical" evidence="9">
    <location>
        <begin position="87"/>
        <end position="108"/>
    </location>
</feature>
<keyword evidence="4" id="KW-0378">Hydrolase</keyword>
<dbReference type="EMBL" id="JAKOGI010000409">
    <property type="protein sequence ID" value="KAJ8435514.1"/>
    <property type="molecule type" value="Genomic_DNA"/>
</dbReference>
<evidence type="ECO:0000256" key="6">
    <source>
        <dbReference type="ARBA" id="ARBA00034021"/>
    </source>
</evidence>
<dbReference type="GO" id="GO:0009532">
    <property type="term" value="C:plastid stroma"/>
    <property type="evidence" value="ECO:0007669"/>
    <property type="project" value="UniProtKB-ARBA"/>
</dbReference>
<evidence type="ECO:0000256" key="2">
    <source>
        <dbReference type="ARBA" id="ARBA00022640"/>
    </source>
</evidence>
<dbReference type="GO" id="GO:0006515">
    <property type="term" value="P:protein quality control for misfolded or incompletely synthesized proteins"/>
    <property type="evidence" value="ECO:0007669"/>
    <property type="project" value="TreeGrafter"/>
</dbReference>
<protein>
    <recommendedName>
        <fullName evidence="8">ATP-dependent Clp protease proteolytic subunit</fullName>
    </recommendedName>
</protein>
<dbReference type="GO" id="GO:0004252">
    <property type="term" value="F:serine-type endopeptidase activity"/>
    <property type="evidence" value="ECO:0007669"/>
    <property type="project" value="UniProtKB-EC"/>
</dbReference>
<keyword evidence="2" id="KW-0934">Plastid</keyword>
<evidence type="ECO:0000256" key="9">
    <source>
        <dbReference type="SAM" id="Phobius"/>
    </source>
</evidence>
<dbReference type="EMBL" id="JAKOGI010002132">
    <property type="protein sequence ID" value="KAJ8422835.1"/>
    <property type="molecule type" value="Genomic_DNA"/>
</dbReference>
<evidence type="ECO:0000256" key="1">
    <source>
        <dbReference type="ARBA" id="ARBA00007039"/>
    </source>
</evidence>
<organism evidence="10 13">
    <name type="scientific">Carnegiea gigantea</name>
    <dbReference type="NCBI Taxonomy" id="171969"/>
    <lineage>
        <taxon>Eukaryota</taxon>
        <taxon>Viridiplantae</taxon>
        <taxon>Streptophyta</taxon>
        <taxon>Embryophyta</taxon>
        <taxon>Tracheophyta</taxon>
        <taxon>Spermatophyta</taxon>
        <taxon>Magnoliopsida</taxon>
        <taxon>eudicotyledons</taxon>
        <taxon>Gunneridae</taxon>
        <taxon>Pentapetalae</taxon>
        <taxon>Caryophyllales</taxon>
        <taxon>Cactineae</taxon>
        <taxon>Cactaceae</taxon>
        <taxon>Cactoideae</taxon>
        <taxon>Echinocereeae</taxon>
        <taxon>Carnegiea</taxon>
    </lineage>
</organism>
<dbReference type="PANTHER" id="PTHR10381">
    <property type="entry name" value="ATP-DEPENDENT CLP PROTEASE PROTEOLYTIC SUBUNIT"/>
    <property type="match status" value="1"/>
</dbReference>
<evidence type="ECO:0000313" key="10">
    <source>
        <dbReference type="EMBL" id="KAJ8421492.1"/>
    </source>
</evidence>
<dbReference type="Gene3D" id="3.90.226.10">
    <property type="entry name" value="2-enoyl-CoA Hydratase, Chain A, domain 1"/>
    <property type="match status" value="1"/>
</dbReference>
<keyword evidence="9" id="KW-1133">Transmembrane helix</keyword>
<comment type="caution">
    <text evidence="10">The sequence shown here is derived from an EMBL/GenBank/DDBJ whole genome shotgun (WGS) entry which is preliminary data.</text>
</comment>
<dbReference type="Pfam" id="PF00574">
    <property type="entry name" value="CLP_protease"/>
    <property type="match status" value="1"/>
</dbReference>
<dbReference type="GO" id="GO:0004176">
    <property type="term" value="F:ATP-dependent peptidase activity"/>
    <property type="evidence" value="ECO:0007669"/>
    <property type="project" value="InterPro"/>
</dbReference>
<dbReference type="PROSITE" id="PS00382">
    <property type="entry name" value="CLP_PROTEASE_HIS"/>
    <property type="match status" value="1"/>
</dbReference>
<keyword evidence="9" id="KW-0812">Transmembrane</keyword>
<dbReference type="PANTHER" id="PTHR10381:SF15">
    <property type="entry name" value="CHLOROPLASTIC ATP-DEPENDENT CLP PROTEASE PROTEOLYTIC SUBUNIT 1"/>
    <property type="match status" value="1"/>
</dbReference>
<dbReference type="InterPro" id="IPR033135">
    <property type="entry name" value="ClpP_His_AS"/>
</dbReference>
<evidence type="ECO:0000256" key="8">
    <source>
        <dbReference type="RuleBase" id="RU003567"/>
    </source>
</evidence>
<dbReference type="SUPFAM" id="SSF52096">
    <property type="entry name" value="ClpP/crotonase"/>
    <property type="match status" value="1"/>
</dbReference>
<accession>A0A9Q1GI66</accession>
<name>A0A9Q1GI66_9CARY</name>
<dbReference type="EMBL" id="JAKOGI010002696">
    <property type="protein sequence ID" value="KAJ8421492.1"/>
    <property type="molecule type" value="Genomic_DNA"/>
</dbReference>
<comment type="similarity">
    <text evidence="1 8">Belongs to the peptidase S14 family.</text>
</comment>
<dbReference type="InterPro" id="IPR029045">
    <property type="entry name" value="ClpP/crotonase-like_dom_sf"/>
</dbReference>
<dbReference type="Proteomes" id="UP001153076">
    <property type="component" value="Unassembled WGS sequence"/>
</dbReference>
<dbReference type="OrthoDB" id="1882605at2759"/>
<evidence type="ECO:0000256" key="7">
    <source>
        <dbReference type="PROSITE-ProRule" id="PRU10086"/>
    </source>
</evidence>
<sequence length="219" mass="25513">MLPLKGILKRIDSPPSSTEVHHLFKNLYVFWPKEERHDKSSDDAVHQAWKQRSHFLPRNQMPLHLLRTNATGGCNKRKKKKKHKSRITLWVLCYISVWRTGLIFVYTFSWRRGIAASIASYVLAGGQFNKRVALPHARIMIHQPASTLTDENDNNIDLLYCEFESILAMRDVRVYSERTGKPVWIISQDLERDVFMSAKEAKAYGIIDHIKENLEKQNI</sequence>
<evidence type="ECO:0000256" key="5">
    <source>
        <dbReference type="ARBA" id="ARBA00022825"/>
    </source>
</evidence>
<evidence type="ECO:0000256" key="3">
    <source>
        <dbReference type="ARBA" id="ARBA00022670"/>
    </source>
</evidence>
<dbReference type="GO" id="GO:0051117">
    <property type="term" value="F:ATPase binding"/>
    <property type="evidence" value="ECO:0007669"/>
    <property type="project" value="TreeGrafter"/>
</dbReference>
<evidence type="ECO:0000313" key="12">
    <source>
        <dbReference type="EMBL" id="KAJ8435514.1"/>
    </source>
</evidence>
<keyword evidence="13" id="KW-1185">Reference proteome</keyword>
<comment type="catalytic activity">
    <reaction evidence="6 7">
        <text>Hydrolysis of proteins to small peptides in the presence of ATP and magnesium. alpha-casein is the usual test substrate. In the absence of ATP, only oligopeptides shorter than five residues are hydrolyzed (such as succinyl-Leu-Tyr-|-NHMec, and Leu-Tyr-Leu-|-Tyr-Trp, in which cleavage of the -Tyr-|-Leu- and -Tyr-|-Trp bonds also occurs).</text>
        <dbReference type="EC" id="3.4.21.92"/>
    </reaction>
</comment>
<gene>
    <name evidence="12" type="ORF">Cgig2_010061</name>
    <name evidence="10" type="ORF">Cgig2_021466</name>
    <name evidence="11" type="ORF">Cgig2_023261</name>
</gene>
<dbReference type="PRINTS" id="PR00127">
    <property type="entry name" value="CLPPROTEASEP"/>
</dbReference>
<evidence type="ECO:0000256" key="4">
    <source>
        <dbReference type="ARBA" id="ARBA00022801"/>
    </source>
</evidence>
<keyword evidence="3" id="KW-0645">Protease</keyword>
<keyword evidence="9" id="KW-0472">Membrane</keyword>
<evidence type="ECO:0000313" key="11">
    <source>
        <dbReference type="EMBL" id="KAJ8422835.1"/>
    </source>
</evidence>